<dbReference type="PANTHER" id="PTHR10642:SF26">
    <property type="entry name" value="RIBONUCLEASE H1"/>
    <property type="match status" value="1"/>
</dbReference>
<dbReference type="InterPro" id="IPR036397">
    <property type="entry name" value="RNaseH_sf"/>
</dbReference>
<reference evidence="9" key="1">
    <citation type="submission" date="2023-03" db="EMBL/GenBank/DDBJ databases">
        <title>Massive genome expansion in bonnet fungi (Mycena s.s.) driven by repeated elements and novel gene families across ecological guilds.</title>
        <authorList>
            <consortium name="Lawrence Berkeley National Laboratory"/>
            <person name="Harder C.B."/>
            <person name="Miyauchi S."/>
            <person name="Viragh M."/>
            <person name="Kuo A."/>
            <person name="Thoen E."/>
            <person name="Andreopoulos B."/>
            <person name="Lu D."/>
            <person name="Skrede I."/>
            <person name="Drula E."/>
            <person name="Henrissat B."/>
            <person name="Morin E."/>
            <person name="Kohler A."/>
            <person name="Barry K."/>
            <person name="LaButti K."/>
            <person name="Morin E."/>
            <person name="Salamov A."/>
            <person name="Lipzen A."/>
            <person name="Mereny Z."/>
            <person name="Hegedus B."/>
            <person name="Baldrian P."/>
            <person name="Stursova M."/>
            <person name="Weitz H."/>
            <person name="Taylor A."/>
            <person name="Grigoriev I.V."/>
            <person name="Nagy L.G."/>
            <person name="Martin F."/>
            <person name="Kauserud H."/>
        </authorList>
    </citation>
    <scope>NUCLEOTIDE SEQUENCE</scope>
    <source>
        <strain evidence="9">CBHHK200</strain>
    </source>
</reference>
<comment type="caution">
    <text evidence="9">The sequence shown here is derived from an EMBL/GenBank/DDBJ whole genome shotgun (WGS) entry which is preliminary data.</text>
</comment>
<dbReference type="GO" id="GO:0004523">
    <property type="term" value="F:RNA-DNA hybrid ribonuclease activity"/>
    <property type="evidence" value="ECO:0007669"/>
    <property type="project" value="UniProtKB-EC"/>
</dbReference>
<comment type="catalytic activity">
    <reaction evidence="1">
        <text>Endonucleolytic cleavage to 5'-phosphomonoester.</text>
        <dbReference type="EC" id="3.1.26.4"/>
    </reaction>
</comment>
<evidence type="ECO:0000256" key="7">
    <source>
        <dbReference type="ARBA" id="ARBA00022801"/>
    </source>
</evidence>
<dbReference type="GO" id="GO:0043137">
    <property type="term" value="P:DNA replication, removal of RNA primer"/>
    <property type="evidence" value="ECO:0007669"/>
    <property type="project" value="TreeGrafter"/>
</dbReference>
<dbReference type="InterPro" id="IPR002156">
    <property type="entry name" value="RNaseH_domain"/>
</dbReference>
<evidence type="ECO:0000313" key="10">
    <source>
        <dbReference type="Proteomes" id="UP001218188"/>
    </source>
</evidence>
<dbReference type="GO" id="GO:0003676">
    <property type="term" value="F:nucleic acid binding"/>
    <property type="evidence" value="ECO:0007669"/>
    <property type="project" value="InterPro"/>
</dbReference>
<dbReference type="AlphaFoldDB" id="A0AAD6S2Z5"/>
<dbReference type="Gene3D" id="3.30.420.10">
    <property type="entry name" value="Ribonuclease H-like superfamily/Ribonuclease H"/>
    <property type="match status" value="1"/>
</dbReference>
<gene>
    <name evidence="9" type="ORF">C8F04DRAFT_975795</name>
</gene>
<dbReference type="EC" id="3.1.26.4" evidence="3"/>
<evidence type="ECO:0000256" key="5">
    <source>
        <dbReference type="ARBA" id="ARBA00022723"/>
    </source>
</evidence>
<name>A0AAD6S2Z5_9AGAR</name>
<dbReference type="EMBL" id="JARJCM010000298">
    <property type="protein sequence ID" value="KAJ7019316.1"/>
    <property type="molecule type" value="Genomic_DNA"/>
</dbReference>
<evidence type="ECO:0000256" key="3">
    <source>
        <dbReference type="ARBA" id="ARBA00012180"/>
    </source>
</evidence>
<evidence type="ECO:0000256" key="1">
    <source>
        <dbReference type="ARBA" id="ARBA00000077"/>
    </source>
</evidence>
<comment type="similarity">
    <text evidence="2">Belongs to the RNase H family.</text>
</comment>
<proteinExistence type="inferred from homology"/>
<keyword evidence="10" id="KW-1185">Reference proteome</keyword>
<dbReference type="InterPro" id="IPR050092">
    <property type="entry name" value="RNase_H"/>
</dbReference>
<evidence type="ECO:0000313" key="9">
    <source>
        <dbReference type="EMBL" id="KAJ7019316.1"/>
    </source>
</evidence>
<dbReference type="GO" id="GO:0046872">
    <property type="term" value="F:metal ion binding"/>
    <property type="evidence" value="ECO:0007669"/>
    <property type="project" value="UniProtKB-KW"/>
</dbReference>
<dbReference type="Pfam" id="PF00075">
    <property type="entry name" value="RNase_H"/>
    <property type="match status" value="1"/>
</dbReference>
<evidence type="ECO:0000256" key="4">
    <source>
        <dbReference type="ARBA" id="ARBA00022722"/>
    </source>
</evidence>
<dbReference type="PROSITE" id="PS50879">
    <property type="entry name" value="RNASE_H_1"/>
    <property type="match status" value="1"/>
</dbReference>
<protein>
    <recommendedName>
        <fullName evidence="3">ribonuclease H</fullName>
        <ecNumber evidence="3">3.1.26.4</ecNumber>
    </recommendedName>
</protein>
<dbReference type="SUPFAM" id="SSF53098">
    <property type="entry name" value="Ribonuclease H-like"/>
    <property type="match status" value="1"/>
</dbReference>
<dbReference type="InterPro" id="IPR012337">
    <property type="entry name" value="RNaseH-like_sf"/>
</dbReference>
<keyword evidence="5" id="KW-0479">Metal-binding</keyword>
<dbReference type="Proteomes" id="UP001218188">
    <property type="component" value="Unassembled WGS sequence"/>
</dbReference>
<feature type="domain" description="RNase H type-1" evidence="8">
    <location>
        <begin position="1"/>
        <end position="108"/>
    </location>
</feature>
<evidence type="ECO:0000256" key="2">
    <source>
        <dbReference type="ARBA" id="ARBA00005300"/>
    </source>
</evidence>
<organism evidence="9 10">
    <name type="scientific">Mycena alexandri</name>
    <dbReference type="NCBI Taxonomy" id="1745969"/>
    <lineage>
        <taxon>Eukaryota</taxon>
        <taxon>Fungi</taxon>
        <taxon>Dikarya</taxon>
        <taxon>Basidiomycota</taxon>
        <taxon>Agaricomycotina</taxon>
        <taxon>Agaricomycetes</taxon>
        <taxon>Agaricomycetidae</taxon>
        <taxon>Agaricales</taxon>
        <taxon>Marasmiineae</taxon>
        <taxon>Mycenaceae</taxon>
        <taxon>Mycena</taxon>
    </lineage>
</organism>
<keyword evidence="6" id="KW-0255">Endonuclease</keyword>
<dbReference type="PANTHER" id="PTHR10642">
    <property type="entry name" value="RIBONUCLEASE H1"/>
    <property type="match status" value="1"/>
</dbReference>
<accession>A0AAD6S2Z5</accession>
<evidence type="ECO:0000256" key="6">
    <source>
        <dbReference type="ARBA" id="ARBA00022759"/>
    </source>
</evidence>
<keyword evidence="4" id="KW-0540">Nuclease</keyword>
<evidence type="ECO:0000259" key="8">
    <source>
        <dbReference type="PROSITE" id="PS50879"/>
    </source>
</evidence>
<sequence length="386" mass="43452">MAIRVPEELGPSNQVGELLAIKEAVEAVPTNAPLRIFSDSKYAIDGLTKNLHRWQDEGFHTVKNGKLFELTAAIIRTRKAPTTFTWVKGHSGVAGNEAADRLAAEGSRKPDNYNMNTEVSESVLLPGAKLQAMTQAKAYRIIRKIKMEKPAYQILMARRATTINLGNAREAATGADRITPEPRKIWMSTRHKDISRSIRFFLWMLIHDGYKVGAYWDGIPNHSQRGKCTQCGVHESMEHILTVCTIPGQEEVWDIASEMWRLKTGKDMRPTVAQIMAGGATELGDPGTTRLYKILITESAHLIWRLRNERVIQRKGPASLPEIRNRWLKIVNNRLAMDCAMTNGFKFEKKALKMSLVKKTWKNTLKNERTLAKDWPKTVGVLVGVG</sequence>
<keyword evidence="7" id="KW-0378">Hydrolase</keyword>